<dbReference type="GO" id="GO:0052717">
    <property type="term" value="F:tRNA-specific adenosine-34 deaminase activity"/>
    <property type="evidence" value="ECO:0007669"/>
    <property type="project" value="TreeGrafter"/>
</dbReference>
<keyword evidence="6" id="KW-1185">Reference proteome</keyword>
<name>A0A556MSY9_9SPHI</name>
<dbReference type="GO" id="GO:0008270">
    <property type="term" value="F:zinc ion binding"/>
    <property type="evidence" value="ECO:0007669"/>
    <property type="project" value="InterPro"/>
</dbReference>
<dbReference type="CDD" id="cd01285">
    <property type="entry name" value="nucleoside_deaminase"/>
    <property type="match status" value="1"/>
</dbReference>
<gene>
    <name evidence="5" type="ORF">FO440_02045</name>
</gene>
<dbReference type="InterPro" id="IPR016192">
    <property type="entry name" value="APOBEC/CMP_deaminase_Zn-bd"/>
</dbReference>
<comment type="caution">
    <text evidence="5">The sequence shown here is derived from an EMBL/GenBank/DDBJ whole genome shotgun (WGS) entry which is preliminary data.</text>
</comment>
<keyword evidence="1" id="KW-0479">Metal-binding</keyword>
<dbReference type="Proteomes" id="UP000318733">
    <property type="component" value="Unassembled WGS sequence"/>
</dbReference>
<feature type="domain" description="CMP/dCMP-type deaminase" evidence="4">
    <location>
        <begin position="2"/>
        <end position="112"/>
    </location>
</feature>
<evidence type="ECO:0000259" key="4">
    <source>
        <dbReference type="PROSITE" id="PS51747"/>
    </source>
</evidence>
<evidence type="ECO:0000256" key="1">
    <source>
        <dbReference type="ARBA" id="ARBA00022723"/>
    </source>
</evidence>
<dbReference type="SUPFAM" id="SSF53927">
    <property type="entry name" value="Cytidine deaminase-like"/>
    <property type="match status" value="1"/>
</dbReference>
<keyword evidence="2" id="KW-0378">Hydrolase</keyword>
<dbReference type="GO" id="GO:0002100">
    <property type="term" value="P:tRNA wobble adenosine to inosine editing"/>
    <property type="evidence" value="ECO:0007669"/>
    <property type="project" value="TreeGrafter"/>
</dbReference>
<accession>A0A556MSY9</accession>
<proteinExistence type="predicted"/>
<dbReference type="InterPro" id="IPR016193">
    <property type="entry name" value="Cytidine_deaminase-like"/>
</dbReference>
<dbReference type="Pfam" id="PF00383">
    <property type="entry name" value="dCMP_cyt_deam_1"/>
    <property type="match status" value="1"/>
</dbReference>
<dbReference type="Gene3D" id="3.40.140.10">
    <property type="entry name" value="Cytidine Deaminase, domain 2"/>
    <property type="match status" value="1"/>
</dbReference>
<dbReference type="GO" id="GO:0005737">
    <property type="term" value="C:cytoplasm"/>
    <property type="evidence" value="ECO:0007669"/>
    <property type="project" value="TreeGrafter"/>
</dbReference>
<organism evidence="5 6">
    <name type="scientific">Mucilaginibacter corticis</name>
    <dbReference type="NCBI Taxonomy" id="2597670"/>
    <lineage>
        <taxon>Bacteria</taxon>
        <taxon>Pseudomonadati</taxon>
        <taxon>Bacteroidota</taxon>
        <taxon>Sphingobacteriia</taxon>
        <taxon>Sphingobacteriales</taxon>
        <taxon>Sphingobacteriaceae</taxon>
        <taxon>Mucilaginibacter</taxon>
    </lineage>
</organism>
<sequence>MEDHKLYLNRCLELAQQAALAGESAVGSVVVKDGKIIGEGFEQSRRLKDVTRHAEVVAILDALQNNGSCEGATLYSNVEPCILCSYVIRHQKIAHVVFSKYCGELGGTIEPFNILTTGKIKTWGDAPEIVITN</sequence>
<dbReference type="InterPro" id="IPR002125">
    <property type="entry name" value="CMP_dCMP_dom"/>
</dbReference>
<dbReference type="EMBL" id="VLPK01000001">
    <property type="protein sequence ID" value="TSJ42995.1"/>
    <property type="molecule type" value="Genomic_DNA"/>
</dbReference>
<protein>
    <submittedName>
        <fullName evidence="5">Nucleoside deaminase</fullName>
    </submittedName>
</protein>
<dbReference type="PROSITE" id="PS51747">
    <property type="entry name" value="CYT_DCMP_DEAMINASES_2"/>
    <property type="match status" value="1"/>
</dbReference>
<reference evidence="5 6" key="1">
    <citation type="submission" date="2019-07" db="EMBL/GenBank/DDBJ databases">
        <authorList>
            <person name="Huq M.A."/>
        </authorList>
    </citation>
    <scope>NUCLEOTIDE SEQUENCE [LARGE SCALE GENOMIC DNA]</scope>
    <source>
        <strain evidence="5 6">MAH-19</strain>
    </source>
</reference>
<keyword evidence="3" id="KW-0862">Zinc</keyword>
<dbReference type="AlphaFoldDB" id="A0A556MSY9"/>
<dbReference type="PROSITE" id="PS00903">
    <property type="entry name" value="CYT_DCMP_DEAMINASES_1"/>
    <property type="match status" value="1"/>
</dbReference>
<dbReference type="OrthoDB" id="9802676at2"/>
<dbReference type="PANTHER" id="PTHR11079:SF149">
    <property type="entry name" value="TRNA-SPECIFIC ADENOSINE DEAMINASE 2"/>
    <property type="match status" value="1"/>
</dbReference>
<dbReference type="RefSeq" id="WP_144246560.1">
    <property type="nucleotide sequence ID" value="NZ_VLPK01000001.1"/>
</dbReference>
<evidence type="ECO:0000256" key="2">
    <source>
        <dbReference type="ARBA" id="ARBA00022801"/>
    </source>
</evidence>
<evidence type="ECO:0000313" key="5">
    <source>
        <dbReference type="EMBL" id="TSJ42995.1"/>
    </source>
</evidence>
<evidence type="ECO:0000313" key="6">
    <source>
        <dbReference type="Proteomes" id="UP000318733"/>
    </source>
</evidence>
<dbReference type="PANTHER" id="PTHR11079">
    <property type="entry name" value="CYTOSINE DEAMINASE FAMILY MEMBER"/>
    <property type="match status" value="1"/>
</dbReference>
<evidence type="ECO:0000256" key="3">
    <source>
        <dbReference type="ARBA" id="ARBA00022833"/>
    </source>
</evidence>